<dbReference type="InterPro" id="IPR044706">
    <property type="entry name" value="AUG5_plant"/>
</dbReference>
<dbReference type="PANTHER" id="PTHR34968:SF1">
    <property type="entry name" value="AUGMIN SUBUNIT 5"/>
    <property type="match status" value="1"/>
</dbReference>
<evidence type="ECO:0000313" key="1">
    <source>
        <dbReference type="EMBL" id="KAK9157927.1"/>
    </source>
</evidence>
<reference evidence="1 2" key="1">
    <citation type="submission" date="2024-01" db="EMBL/GenBank/DDBJ databases">
        <title>Genome assemblies of Stephania.</title>
        <authorList>
            <person name="Yang L."/>
        </authorList>
    </citation>
    <scope>NUCLEOTIDE SEQUENCE [LARGE SCALE GENOMIC DNA]</scope>
    <source>
        <strain evidence="1">JXDWG</strain>
        <tissue evidence="1">Leaf</tissue>
    </source>
</reference>
<dbReference type="AlphaFoldDB" id="A0AAP0PVF2"/>
<accession>A0AAP0PVF2</accession>
<comment type="caution">
    <text evidence="1">The sequence shown here is derived from an EMBL/GenBank/DDBJ whole genome shotgun (WGS) entry which is preliminary data.</text>
</comment>
<dbReference type="EMBL" id="JBBNAG010000002">
    <property type="protein sequence ID" value="KAK9157927.1"/>
    <property type="molecule type" value="Genomic_DNA"/>
</dbReference>
<name>A0AAP0PVF2_9MAGN</name>
<protein>
    <submittedName>
        <fullName evidence="1">Uncharacterized protein</fullName>
    </submittedName>
</protein>
<proteinExistence type="predicted"/>
<organism evidence="1 2">
    <name type="scientific">Stephania cephalantha</name>
    <dbReference type="NCBI Taxonomy" id="152367"/>
    <lineage>
        <taxon>Eukaryota</taxon>
        <taxon>Viridiplantae</taxon>
        <taxon>Streptophyta</taxon>
        <taxon>Embryophyta</taxon>
        <taxon>Tracheophyta</taxon>
        <taxon>Spermatophyta</taxon>
        <taxon>Magnoliopsida</taxon>
        <taxon>Ranunculales</taxon>
        <taxon>Menispermaceae</taxon>
        <taxon>Menispermoideae</taxon>
        <taxon>Cissampelideae</taxon>
        <taxon>Stephania</taxon>
    </lineage>
</organism>
<dbReference type="Proteomes" id="UP001419268">
    <property type="component" value="Unassembled WGS sequence"/>
</dbReference>
<evidence type="ECO:0000313" key="2">
    <source>
        <dbReference type="Proteomes" id="UP001419268"/>
    </source>
</evidence>
<gene>
    <name evidence="1" type="ORF">Scep_004501</name>
</gene>
<dbReference type="PANTHER" id="PTHR34968">
    <property type="entry name" value="AUGMIN SUBUNIT 5"/>
    <property type="match status" value="1"/>
</dbReference>
<dbReference type="GO" id="GO:0005876">
    <property type="term" value="C:spindle microtubule"/>
    <property type="evidence" value="ECO:0007669"/>
    <property type="project" value="InterPro"/>
</dbReference>
<keyword evidence="2" id="KW-1185">Reference proteome</keyword>
<sequence length="107" mass="12959">MRWRKKEVESLRSIVQWQRKELRAKMLKVSREEFKRKWMLDERSNHKPQWSYSSLNKVASNTIPFIDLLRKICNFLLQRVKSKKIVKNIKRNILVSGSRMGRARMGE</sequence>